<dbReference type="CDD" id="cd00077">
    <property type="entry name" value="HDc"/>
    <property type="match status" value="1"/>
</dbReference>
<dbReference type="Gene3D" id="1.10.3210.10">
    <property type="entry name" value="Hypothetical protein af1432"/>
    <property type="match status" value="1"/>
</dbReference>
<sequence length="153" mass="18181">MKRYLEIEKIVYQELEKNCFGNKKRQGYRHLFGVSTLCIAYSQYVQLDCELCAIMGLLHDYSVYKNNTSFNHAQLSSELARKMLEESFLFENEEIDIIVQAIKNHSTKNKVHDQYSELLKMCDVLETYYHDPDCIFDEYHQKYIEKASLLLNK</sequence>
<comment type="caution">
    <text evidence="2">The sequence shown here is derived from an EMBL/GenBank/DDBJ whole genome shotgun (WGS) entry which is preliminary data.</text>
</comment>
<reference evidence="2 3" key="1">
    <citation type="journal article" date="2019" name="Int. J. Syst. Evol. Microbiol.">
        <title>Faecalibacillus intestinalis gen. nov., sp. nov. and Faecalibacillus faecis sp. nov., isolated from human faeces.</title>
        <authorList>
            <person name="Seo B."/>
            <person name="Jeon K."/>
            <person name="Baek I."/>
            <person name="Lee Y.M."/>
            <person name="Baek K."/>
            <person name="Ko G."/>
        </authorList>
    </citation>
    <scope>NUCLEOTIDE SEQUENCE [LARGE SCALE GENOMIC DNA]</scope>
    <source>
        <strain evidence="2 3">SNUG30099</strain>
    </source>
</reference>
<gene>
    <name evidence="2" type="ORF">C7U54_13210</name>
</gene>
<dbReference type="EMBL" id="PYLQ01000027">
    <property type="protein sequence ID" value="PST36352.1"/>
    <property type="molecule type" value="Genomic_DNA"/>
</dbReference>
<organism evidence="2 3">
    <name type="scientific">Faecalibacillus intestinalis</name>
    <dbReference type="NCBI Taxonomy" id="1982626"/>
    <lineage>
        <taxon>Bacteria</taxon>
        <taxon>Bacillati</taxon>
        <taxon>Bacillota</taxon>
        <taxon>Erysipelotrichia</taxon>
        <taxon>Erysipelotrichales</taxon>
        <taxon>Coprobacillaceae</taxon>
        <taxon>Faecalibacillus</taxon>
    </lineage>
</organism>
<name>A0A2T3FM51_9FIRM</name>
<evidence type="ECO:0000313" key="2">
    <source>
        <dbReference type="EMBL" id="PST36352.1"/>
    </source>
</evidence>
<dbReference type="Pfam" id="PF01966">
    <property type="entry name" value="HD"/>
    <property type="match status" value="1"/>
</dbReference>
<dbReference type="AlphaFoldDB" id="A0A2T3FM51"/>
<feature type="domain" description="HD" evidence="1">
    <location>
        <begin position="28"/>
        <end position="126"/>
    </location>
</feature>
<dbReference type="InterPro" id="IPR006674">
    <property type="entry name" value="HD_domain"/>
</dbReference>
<dbReference type="SUPFAM" id="SSF109604">
    <property type="entry name" value="HD-domain/PDEase-like"/>
    <property type="match status" value="1"/>
</dbReference>
<dbReference type="RefSeq" id="WP_022001189.1">
    <property type="nucleotide sequence ID" value="NZ_DAWBZG010000339.1"/>
</dbReference>
<keyword evidence="3" id="KW-1185">Reference proteome</keyword>
<evidence type="ECO:0000313" key="3">
    <source>
        <dbReference type="Proteomes" id="UP000240974"/>
    </source>
</evidence>
<evidence type="ECO:0000259" key="1">
    <source>
        <dbReference type="Pfam" id="PF01966"/>
    </source>
</evidence>
<dbReference type="InterPro" id="IPR003607">
    <property type="entry name" value="HD/PDEase_dom"/>
</dbReference>
<dbReference type="Proteomes" id="UP000240974">
    <property type="component" value="Unassembled WGS sequence"/>
</dbReference>
<accession>A0A2T3FM51</accession>
<proteinExistence type="predicted"/>
<protein>
    <submittedName>
        <fullName evidence="2">HD domain-containing protein</fullName>
    </submittedName>
</protein>